<dbReference type="Pfam" id="PF00498">
    <property type="entry name" value="FHA"/>
    <property type="match status" value="1"/>
</dbReference>
<dbReference type="InterPro" id="IPR008984">
    <property type="entry name" value="SMAD_FHA_dom_sf"/>
</dbReference>
<dbReference type="SUPFAM" id="SSF49879">
    <property type="entry name" value="SMAD/FHA domain"/>
    <property type="match status" value="1"/>
</dbReference>
<dbReference type="InterPro" id="IPR050923">
    <property type="entry name" value="Cell_Proc_Reg/RNA_Proc"/>
</dbReference>
<feature type="domain" description="FHA" evidence="2">
    <location>
        <begin position="28"/>
        <end position="78"/>
    </location>
</feature>
<feature type="region of interest" description="Disordered" evidence="1">
    <location>
        <begin position="232"/>
        <end position="274"/>
    </location>
</feature>
<accession>A0AAV7DY37</accession>
<keyword evidence="4" id="KW-1185">Reference proteome</keyword>
<evidence type="ECO:0000313" key="4">
    <source>
        <dbReference type="Proteomes" id="UP000825729"/>
    </source>
</evidence>
<comment type="caution">
    <text evidence="3">The sequence shown here is derived from an EMBL/GenBank/DDBJ whole genome shotgun (WGS) entry which is preliminary data.</text>
</comment>
<dbReference type="PROSITE" id="PS50006">
    <property type="entry name" value="FHA_DOMAIN"/>
    <property type="match status" value="1"/>
</dbReference>
<name>A0AAV7DY37_ARIFI</name>
<reference evidence="3 4" key="1">
    <citation type="submission" date="2021-07" db="EMBL/GenBank/DDBJ databases">
        <title>The Aristolochia fimbriata genome: insights into angiosperm evolution, floral development and chemical biosynthesis.</title>
        <authorList>
            <person name="Jiao Y."/>
        </authorList>
    </citation>
    <scope>NUCLEOTIDE SEQUENCE [LARGE SCALE GENOMIC DNA]</scope>
    <source>
        <strain evidence="3">IBCAS-2021</strain>
        <tissue evidence="3">Leaf</tissue>
    </source>
</reference>
<evidence type="ECO:0000313" key="3">
    <source>
        <dbReference type="EMBL" id="KAG9440521.1"/>
    </source>
</evidence>
<dbReference type="AlphaFoldDB" id="A0AAV7DY37"/>
<evidence type="ECO:0000256" key="1">
    <source>
        <dbReference type="SAM" id="MobiDB-lite"/>
    </source>
</evidence>
<evidence type="ECO:0000259" key="2">
    <source>
        <dbReference type="PROSITE" id="PS50006"/>
    </source>
</evidence>
<dbReference type="InterPro" id="IPR000253">
    <property type="entry name" value="FHA_dom"/>
</dbReference>
<proteinExistence type="predicted"/>
<protein>
    <recommendedName>
        <fullName evidence="2">FHA domain-containing protein</fullName>
    </recommendedName>
</protein>
<sequence>MAGPILKLIIDKGPREGETIVSHSNSKIRIGRVVKGNTFAIRDHGISQKHLLIEFNGVNWTISDLDSSNGTFLNENQIEAMKAFNVSDGDTIKIGEETSILVKVEGKDENGHPNILESRPRRNPSRQATLKRGTLKKDQRQVSEQKMSNAVLSYCDKQEHEAPGLDAQLEAPADIGRGLRRRGAKRKAETTKDAVLFHQVEDHPEASSLLSDNYRAAKNVAPEVNAMLEAPANNARVTRQRRAATNATAKRNATLAGEVKEKEQMAVGPEAESTAHLSNCEVPDCRKNDAEAEAKRDAILACEVKEKGRLAVGSEAESTAHLIDCVILDHQVNDAAAGEVEIFSTSSSNANGGKECQCSGGETSDRIDLEKMTLGEWFDQMEKYLPKRINDIADEIITKLRKRQKQFDEYVSEHNRENQ</sequence>
<gene>
    <name evidence="3" type="ORF">H6P81_020686</name>
</gene>
<dbReference type="SMART" id="SM00240">
    <property type="entry name" value="FHA"/>
    <property type="match status" value="1"/>
</dbReference>
<dbReference type="PANTHER" id="PTHR23308">
    <property type="entry name" value="NUCLEAR INHIBITOR OF PROTEIN PHOSPHATASE-1"/>
    <property type="match status" value="1"/>
</dbReference>
<dbReference type="Proteomes" id="UP000825729">
    <property type="component" value="Unassembled WGS sequence"/>
</dbReference>
<feature type="region of interest" description="Disordered" evidence="1">
    <location>
        <begin position="107"/>
        <end position="143"/>
    </location>
</feature>
<organism evidence="3 4">
    <name type="scientific">Aristolochia fimbriata</name>
    <name type="common">White veined hardy Dutchman's pipe vine</name>
    <dbReference type="NCBI Taxonomy" id="158543"/>
    <lineage>
        <taxon>Eukaryota</taxon>
        <taxon>Viridiplantae</taxon>
        <taxon>Streptophyta</taxon>
        <taxon>Embryophyta</taxon>
        <taxon>Tracheophyta</taxon>
        <taxon>Spermatophyta</taxon>
        <taxon>Magnoliopsida</taxon>
        <taxon>Magnoliidae</taxon>
        <taxon>Piperales</taxon>
        <taxon>Aristolochiaceae</taxon>
        <taxon>Aristolochia</taxon>
    </lineage>
</organism>
<dbReference type="EMBL" id="JAINDJ010000008">
    <property type="protein sequence ID" value="KAG9440521.1"/>
    <property type="molecule type" value="Genomic_DNA"/>
</dbReference>
<dbReference type="Gene3D" id="2.60.200.20">
    <property type="match status" value="1"/>
</dbReference>
<feature type="compositionally biased region" description="Low complexity" evidence="1">
    <location>
        <begin position="232"/>
        <end position="256"/>
    </location>
</feature>